<dbReference type="PANTHER" id="PTHR43798">
    <property type="entry name" value="MONOACYLGLYCEROL LIPASE"/>
    <property type="match status" value="1"/>
</dbReference>
<gene>
    <name evidence="2" type="ORF">ACFPCV_01785</name>
</gene>
<dbReference type="EMBL" id="JBHSIS010000002">
    <property type="protein sequence ID" value="MFC4852217.1"/>
    <property type="molecule type" value="Genomic_DNA"/>
</dbReference>
<dbReference type="InterPro" id="IPR029058">
    <property type="entry name" value="AB_hydrolase_fold"/>
</dbReference>
<dbReference type="Proteomes" id="UP001595859">
    <property type="component" value="Unassembled WGS sequence"/>
</dbReference>
<dbReference type="GO" id="GO:0016787">
    <property type="term" value="F:hydrolase activity"/>
    <property type="evidence" value="ECO:0007669"/>
    <property type="project" value="UniProtKB-KW"/>
</dbReference>
<evidence type="ECO:0000259" key="1">
    <source>
        <dbReference type="Pfam" id="PF12697"/>
    </source>
</evidence>
<feature type="domain" description="AB hydrolase-1" evidence="1">
    <location>
        <begin position="54"/>
        <end position="269"/>
    </location>
</feature>
<reference evidence="3" key="1">
    <citation type="journal article" date="2019" name="Int. J. Syst. Evol. Microbiol.">
        <title>The Global Catalogue of Microorganisms (GCM) 10K type strain sequencing project: providing services to taxonomists for standard genome sequencing and annotation.</title>
        <authorList>
            <consortium name="The Broad Institute Genomics Platform"/>
            <consortium name="The Broad Institute Genome Sequencing Center for Infectious Disease"/>
            <person name="Wu L."/>
            <person name="Ma J."/>
        </authorList>
    </citation>
    <scope>NUCLEOTIDE SEQUENCE [LARGE SCALE GENOMIC DNA]</scope>
    <source>
        <strain evidence="3">ZS-22-S1</strain>
    </source>
</reference>
<accession>A0ABV9RSF2</accession>
<proteinExistence type="predicted"/>
<dbReference type="Pfam" id="PF12697">
    <property type="entry name" value="Abhydrolase_6"/>
    <property type="match status" value="1"/>
</dbReference>
<dbReference type="Gene3D" id="3.40.50.1820">
    <property type="entry name" value="alpha/beta hydrolase"/>
    <property type="match status" value="1"/>
</dbReference>
<dbReference type="InterPro" id="IPR050266">
    <property type="entry name" value="AB_hydrolase_sf"/>
</dbReference>
<dbReference type="SUPFAM" id="SSF53474">
    <property type="entry name" value="alpha/beta-Hydrolases"/>
    <property type="match status" value="1"/>
</dbReference>
<comment type="caution">
    <text evidence="2">The sequence shown here is derived from an EMBL/GenBank/DDBJ whole genome shotgun (WGS) entry which is preliminary data.</text>
</comment>
<evidence type="ECO:0000313" key="3">
    <source>
        <dbReference type="Proteomes" id="UP001595859"/>
    </source>
</evidence>
<keyword evidence="2" id="KW-0378">Hydrolase</keyword>
<name>A0ABV9RSF2_9PSEU</name>
<protein>
    <submittedName>
        <fullName evidence="2">Alpha/beta fold hydrolase</fullName>
    </submittedName>
</protein>
<dbReference type="RefSeq" id="WP_378053730.1">
    <property type="nucleotide sequence ID" value="NZ_JBHSIS010000002.1"/>
</dbReference>
<dbReference type="InterPro" id="IPR000073">
    <property type="entry name" value="AB_hydrolase_1"/>
</dbReference>
<keyword evidence="3" id="KW-1185">Reference proteome</keyword>
<evidence type="ECO:0000313" key="2">
    <source>
        <dbReference type="EMBL" id="MFC4852217.1"/>
    </source>
</evidence>
<organism evidence="2 3">
    <name type="scientific">Actinophytocola glycyrrhizae</name>
    <dbReference type="NCBI Taxonomy" id="2044873"/>
    <lineage>
        <taxon>Bacteria</taxon>
        <taxon>Bacillati</taxon>
        <taxon>Actinomycetota</taxon>
        <taxon>Actinomycetes</taxon>
        <taxon>Pseudonocardiales</taxon>
        <taxon>Pseudonocardiaceae</taxon>
    </lineage>
</organism>
<sequence>MHDKNGGFPNEKTRARYLAVYDELLDWPVPHTELTVETPFGPTHVRRSGDGPPLVLLHGVSATSIMWQSVVAGLAARHTVYAVDTIGEAGRSVQTAPLPDAASHAEWLEAVLARLDLGAAHLVGLSRGGWLALNQAVHAPARVAAVTAFDPGGFAPVGWRMHRWMIAGLLLMLAPAAVRARFADSPRYGAFVNPTVRRLVLAQLPFRPNGFGMGTFTDAELAAITTPTTVVLGGQSPVHDAAEVAARVRAVNLAVRVEVLPAVGHGSELLDADLLGRYV</sequence>